<dbReference type="AlphaFoldDB" id="W6MD12"/>
<dbReference type="RefSeq" id="WP_048672515.1">
    <property type="nucleotide sequence ID" value="NZ_CBTJ020000036.1"/>
</dbReference>
<keyword evidence="3" id="KW-1185">Reference proteome</keyword>
<name>W6MD12_9GAMM</name>
<dbReference type="Proteomes" id="UP000035760">
    <property type="component" value="Unassembled WGS sequence"/>
</dbReference>
<keyword evidence="1" id="KW-1133">Transmembrane helix</keyword>
<proteinExistence type="predicted"/>
<dbReference type="EMBL" id="CBTJ020000036">
    <property type="protein sequence ID" value="CDI02378.1"/>
    <property type="molecule type" value="Genomic_DNA"/>
</dbReference>
<reference evidence="2" key="1">
    <citation type="submission" date="2013-07" db="EMBL/GenBank/DDBJ databases">
        <authorList>
            <person name="McIlroy S."/>
        </authorList>
    </citation>
    <scope>NUCLEOTIDE SEQUENCE [LARGE SCALE GENOMIC DNA]</scope>
    <source>
        <strain evidence="2">Run_A_D11</strain>
    </source>
</reference>
<evidence type="ECO:0000313" key="2">
    <source>
        <dbReference type="EMBL" id="CDI02378.1"/>
    </source>
</evidence>
<organism evidence="2 3">
    <name type="scientific">Candidatus Competibacter denitrificans Run_A_D11</name>
    <dbReference type="NCBI Taxonomy" id="1400863"/>
    <lineage>
        <taxon>Bacteria</taxon>
        <taxon>Pseudomonadati</taxon>
        <taxon>Pseudomonadota</taxon>
        <taxon>Gammaproteobacteria</taxon>
        <taxon>Candidatus Competibacteraceae</taxon>
        <taxon>Candidatus Competibacter</taxon>
    </lineage>
</organism>
<protein>
    <submittedName>
        <fullName evidence="2">Uncharacterized protein</fullName>
    </submittedName>
</protein>
<evidence type="ECO:0000256" key="1">
    <source>
        <dbReference type="SAM" id="Phobius"/>
    </source>
</evidence>
<keyword evidence="1" id="KW-0812">Transmembrane</keyword>
<feature type="transmembrane region" description="Helical" evidence="1">
    <location>
        <begin position="7"/>
        <end position="36"/>
    </location>
</feature>
<comment type="caution">
    <text evidence="2">The sequence shown here is derived from an EMBL/GenBank/DDBJ whole genome shotgun (WGS) entry which is preliminary data.</text>
</comment>
<keyword evidence="1" id="KW-0472">Membrane</keyword>
<reference evidence="2" key="2">
    <citation type="submission" date="2014-03" db="EMBL/GenBank/DDBJ databases">
        <title>Candidatus Competibacter-lineage genomes retrieved from metagenomes reveal functional metabolic diversity.</title>
        <authorList>
            <person name="McIlroy S.J."/>
            <person name="Albertsen M."/>
            <person name="Andresen E.K."/>
            <person name="Saunders A.M."/>
            <person name="Kristiansen R."/>
            <person name="Stokholm-Bjerregaard M."/>
            <person name="Nielsen K.L."/>
            <person name="Nielsen P.H."/>
        </authorList>
    </citation>
    <scope>NUCLEOTIDE SEQUENCE</scope>
    <source>
        <strain evidence="2">Run_A_D11</strain>
    </source>
</reference>
<gene>
    <name evidence="2" type="ORF">BN873_30042</name>
</gene>
<evidence type="ECO:0000313" key="3">
    <source>
        <dbReference type="Proteomes" id="UP000035760"/>
    </source>
</evidence>
<accession>W6MD12</accession>
<sequence length="67" mass="7230">MKDLSKIVVFAVLVLALAPFGGFWIVALIGAGLLVLPVGAVIAKFFPKTWHRIEEGIFDKTHAMPAP</sequence>